<evidence type="ECO:0000313" key="1">
    <source>
        <dbReference type="EMBL" id="TCP99666.1"/>
    </source>
</evidence>
<dbReference type="Proteomes" id="UP000295504">
    <property type="component" value="Unassembled WGS sequence"/>
</dbReference>
<reference evidence="1 2" key="1">
    <citation type="submission" date="2019-03" db="EMBL/GenBank/DDBJ databases">
        <title>Genomic Encyclopedia of Type Strains, Phase IV (KMG-IV): sequencing the most valuable type-strain genomes for metagenomic binning, comparative biology and taxonomic classification.</title>
        <authorList>
            <person name="Goeker M."/>
        </authorList>
    </citation>
    <scope>NUCLEOTIDE SEQUENCE [LARGE SCALE GENOMIC DNA]</scope>
    <source>
        <strain evidence="1 2">DSM 100013</strain>
    </source>
</reference>
<gene>
    <name evidence="1" type="ORF">EDD79_10351</name>
</gene>
<accession>A0A4R2TCK4</accession>
<sequence length="37" mass="4607">EIYRDIEKLFGVSLNYRNIRIEQIRSYRKEIAHNIKK</sequence>
<dbReference type="AlphaFoldDB" id="A0A4R2TCK4"/>
<feature type="non-terminal residue" evidence="1">
    <location>
        <position position="1"/>
    </location>
</feature>
<dbReference type="EMBL" id="SLYC01000035">
    <property type="protein sequence ID" value="TCP99666.1"/>
    <property type="molecule type" value="Genomic_DNA"/>
</dbReference>
<comment type="caution">
    <text evidence="1">The sequence shown here is derived from an EMBL/GenBank/DDBJ whole genome shotgun (WGS) entry which is preliminary data.</text>
</comment>
<name>A0A4R2TCK4_9FIRM</name>
<keyword evidence="2" id="KW-1185">Reference proteome</keyword>
<organism evidence="1 2">
    <name type="scientific">Serpentinicella alkaliphila</name>
    <dbReference type="NCBI Taxonomy" id="1734049"/>
    <lineage>
        <taxon>Bacteria</taxon>
        <taxon>Bacillati</taxon>
        <taxon>Bacillota</taxon>
        <taxon>Clostridia</taxon>
        <taxon>Peptostreptococcales</taxon>
        <taxon>Natronincolaceae</taxon>
        <taxon>Serpentinicella</taxon>
    </lineage>
</organism>
<evidence type="ECO:0000313" key="2">
    <source>
        <dbReference type="Proteomes" id="UP000295504"/>
    </source>
</evidence>
<protein>
    <submittedName>
        <fullName evidence="1">Uncharacterized protein</fullName>
    </submittedName>
</protein>
<proteinExistence type="predicted"/>